<accession>A0A656HBC1</accession>
<keyword evidence="1" id="KW-0472">Membrane</keyword>
<keyword evidence="3" id="KW-1185">Reference proteome</keyword>
<sequence>MKHAMKQHPVKQLPNIIWWLGYGGLIPFFALTMALLLDISVPLPGDGKLGWWLAAYAAVVLSFIGAVHWGVALGMQDRLEESELGKLLLFSVIPTLVAWFSLLLPTHLTLYVLAALIVFAYFADSVLLFRKLAPGYGRMRLHLTIIVALLLGASGVAVGDVVA</sequence>
<feature type="transmembrane region" description="Helical" evidence="1">
    <location>
        <begin position="141"/>
        <end position="162"/>
    </location>
</feature>
<dbReference type="PANTHER" id="PTHR15887:SF1">
    <property type="entry name" value="TRANSMEMBRANE PROTEIN 69"/>
    <property type="match status" value="1"/>
</dbReference>
<evidence type="ECO:0000313" key="2">
    <source>
        <dbReference type="EMBL" id="EIJ33244.1"/>
    </source>
</evidence>
<evidence type="ECO:0000256" key="1">
    <source>
        <dbReference type="SAM" id="Phobius"/>
    </source>
</evidence>
<dbReference type="EMBL" id="JH651384">
    <property type="protein sequence ID" value="EIJ33244.1"/>
    <property type="molecule type" value="Genomic_DNA"/>
</dbReference>
<protein>
    <recommendedName>
        <fullName evidence="4">DUF3429 domain-containing protein</fullName>
    </recommendedName>
</protein>
<name>A0A656HBC1_THINJ</name>
<dbReference type="InterPro" id="IPR021836">
    <property type="entry name" value="DUF3429"/>
</dbReference>
<proteinExistence type="predicted"/>
<feature type="transmembrane region" description="Helical" evidence="1">
    <location>
        <begin position="87"/>
        <end position="104"/>
    </location>
</feature>
<organism evidence="2 3">
    <name type="scientific">Thiothrix nivea (strain ATCC 35100 / DSM 5205 / JP2)</name>
    <dbReference type="NCBI Taxonomy" id="870187"/>
    <lineage>
        <taxon>Bacteria</taxon>
        <taxon>Pseudomonadati</taxon>
        <taxon>Pseudomonadota</taxon>
        <taxon>Gammaproteobacteria</taxon>
        <taxon>Thiotrichales</taxon>
        <taxon>Thiotrichaceae</taxon>
        <taxon>Thiothrix</taxon>
    </lineage>
</organism>
<gene>
    <name evidence="2" type="ORF">Thini_0607</name>
</gene>
<feature type="transmembrane region" description="Helical" evidence="1">
    <location>
        <begin position="49"/>
        <end position="75"/>
    </location>
</feature>
<keyword evidence="1" id="KW-1133">Transmembrane helix</keyword>
<feature type="transmembrane region" description="Helical" evidence="1">
    <location>
        <begin position="16"/>
        <end position="37"/>
    </location>
</feature>
<dbReference type="AlphaFoldDB" id="A0A656HBC1"/>
<evidence type="ECO:0000313" key="3">
    <source>
        <dbReference type="Proteomes" id="UP000005317"/>
    </source>
</evidence>
<dbReference type="Proteomes" id="UP000005317">
    <property type="component" value="Unassembled WGS sequence"/>
</dbReference>
<reference evidence="3" key="1">
    <citation type="journal article" date="2011" name="Stand. Genomic Sci.">
        <title>Genome sequence of the filamentous, gliding Thiothrix nivea neotype strain (JP2(T)).</title>
        <authorList>
            <person name="Lapidus A."/>
            <person name="Nolan M."/>
            <person name="Lucas S."/>
            <person name="Glavina Del Rio T."/>
            <person name="Tice H."/>
            <person name="Cheng J.F."/>
            <person name="Tapia R."/>
            <person name="Han C."/>
            <person name="Goodwin L."/>
            <person name="Pitluck S."/>
            <person name="Liolios K."/>
            <person name="Pagani I."/>
            <person name="Ivanova N."/>
            <person name="Huntemann M."/>
            <person name="Mavromatis K."/>
            <person name="Mikhailova N."/>
            <person name="Pati A."/>
            <person name="Chen A."/>
            <person name="Palaniappan K."/>
            <person name="Land M."/>
            <person name="Brambilla E.M."/>
            <person name="Rohde M."/>
            <person name="Abt B."/>
            <person name="Verbarg S."/>
            <person name="Goker M."/>
            <person name="Bristow J."/>
            <person name="Eisen J.A."/>
            <person name="Markowitz V."/>
            <person name="Hugenholtz P."/>
            <person name="Kyrpides N.C."/>
            <person name="Klenk H.P."/>
            <person name="Woyke T."/>
        </authorList>
    </citation>
    <scope>NUCLEOTIDE SEQUENCE [LARGE SCALE GENOMIC DNA]</scope>
    <source>
        <strain evidence="3">ATCC 35100 / DSM 5205 / JP2</strain>
    </source>
</reference>
<keyword evidence="1" id="KW-0812">Transmembrane</keyword>
<dbReference type="Pfam" id="PF11911">
    <property type="entry name" value="DUF3429"/>
    <property type="match status" value="1"/>
</dbReference>
<feature type="transmembrane region" description="Helical" evidence="1">
    <location>
        <begin position="110"/>
        <end position="129"/>
    </location>
</feature>
<dbReference type="PANTHER" id="PTHR15887">
    <property type="entry name" value="TRANSMEMBRANE PROTEIN 69"/>
    <property type="match status" value="1"/>
</dbReference>
<evidence type="ECO:0008006" key="4">
    <source>
        <dbReference type="Google" id="ProtNLM"/>
    </source>
</evidence>